<evidence type="ECO:0000256" key="7">
    <source>
        <dbReference type="ARBA" id="ARBA00040167"/>
    </source>
</evidence>
<dbReference type="CDD" id="cd06578">
    <property type="entry name" value="HemD"/>
    <property type="match status" value="1"/>
</dbReference>
<name>A0ABQ0RJN9_GLUNI</name>
<dbReference type="InterPro" id="IPR003754">
    <property type="entry name" value="4pyrrol_synth_uPrphyn_synth"/>
</dbReference>
<comment type="catalytic activity">
    <reaction evidence="8 9">
        <text>hydroxymethylbilane = uroporphyrinogen III + H2O</text>
        <dbReference type="Rhea" id="RHEA:18965"/>
        <dbReference type="ChEBI" id="CHEBI:15377"/>
        <dbReference type="ChEBI" id="CHEBI:57308"/>
        <dbReference type="ChEBI" id="CHEBI:57845"/>
        <dbReference type="EC" id="4.2.1.75"/>
    </reaction>
</comment>
<evidence type="ECO:0000256" key="1">
    <source>
        <dbReference type="ARBA" id="ARBA00004772"/>
    </source>
</evidence>
<evidence type="ECO:0000256" key="4">
    <source>
        <dbReference type="ARBA" id="ARBA00023239"/>
    </source>
</evidence>
<evidence type="ECO:0000256" key="9">
    <source>
        <dbReference type="RuleBase" id="RU366031"/>
    </source>
</evidence>
<dbReference type="PANTHER" id="PTHR38042">
    <property type="entry name" value="UROPORPHYRINOGEN-III SYNTHASE, CHLOROPLASTIC"/>
    <property type="match status" value="1"/>
</dbReference>
<dbReference type="SUPFAM" id="SSF69618">
    <property type="entry name" value="HemD-like"/>
    <property type="match status" value="1"/>
</dbReference>
<accession>A0ABQ0RJN9</accession>
<keyword evidence="5 9" id="KW-0627">Porphyrin biosynthesis</keyword>
<evidence type="ECO:0000256" key="8">
    <source>
        <dbReference type="ARBA" id="ARBA00048617"/>
    </source>
</evidence>
<sequence length="274" mass="29034">MAYQALILRNPARAAATVQEFEQLGITSRCAQLIDTVWPEDRSQLHRMGEELVAGRFSWLVFTSVNTVHVVAQVLDGRQLPADLRIASVGQKTTGAIARLLGRSVHFQPAEQSAAGMVAEWRLEAGARICYPHGDLASSTLADGLAEHPVEVSECIAYETVDAGRGGQPVTEAVAAPGIKILPAEQIGATLEELDLVVFSAPSVVRRFIQLAGSRLPSRTQSIAIGKPTAAAMERAGLPVHAISAQPTPQGLARAAQDLLRRAGPSGAAERTAE</sequence>
<dbReference type="EC" id="4.2.1.75" evidence="3 9"/>
<protein>
    <recommendedName>
        <fullName evidence="7 9">Uroporphyrinogen-III synthase</fullName>
        <ecNumber evidence="3 9">4.2.1.75</ecNumber>
    </recommendedName>
</protein>
<evidence type="ECO:0000313" key="12">
    <source>
        <dbReference type="Proteomes" id="UP000316242"/>
    </source>
</evidence>
<comment type="function">
    <text evidence="6 9">Catalyzes cyclization of the linear tetrapyrrole, hydroxymethylbilane, to the macrocyclic uroporphyrinogen III.</text>
</comment>
<dbReference type="RefSeq" id="WP_141356719.1">
    <property type="nucleotide sequence ID" value="NZ_BAAAWM010000001.1"/>
</dbReference>
<keyword evidence="4 9" id="KW-0456">Lyase</keyword>
<dbReference type="InterPro" id="IPR036108">
    <property type="entry name" value="4pyrrol_syn_uPrphyn_synt_sf"/>
</dbReference>
<keyword evidence="12" id="KW-1185">Reference proteome</keyword>
<comment type="pathway">
    <text evidence="1 9">Porphyrin-containing compound metabolism; protoporphyrin-IX biosynthesis; coproporphyrinogen-III from 5-aminolevulinate: step 3/4.</text>
</comment>
<gene>
    <name evidence="11" type="ORF">ANI01nite_12300</name>
</gene>
<evidence type="ECO:0000259" key="10">
    <source>
        <dbReference type="Pfam" id="PF02602"/>
    </source>
</evidence>
<proteinExistence type="inferred from homology"/>
<dbReference type="PANTHER" id="PTHR38042:SF1">
    <property type="entry name" value="UROPORPHYRINOGEN-III SYNTHASE, CHLOROPLASTIC"/>
    <property type="match status" value="1"/>
</dbReference>
<dbReference type="Proteomes" id="UP000316242">
    <property type="component" value="Unassembled WGS sequence"/>
</dbReference>
<evidence type="ECO:0000313" key="11">
    <source>
        <dbReference type="EMBL" id="GEC12027.1"/>
    </source>
</evidence>
<dbReference type="Pfam" id="PF02602">
    <property type="entry name" value="HEM4"/>
    <property type="match status" value="1"/>
</dbReference>
<dbReference type="Gene3D" id="3.40.50.10090">
    <property type="match status" value="2"/>
</dbReference>
<evidence type="ECO:0000256" key="5">
    <source>
        <dbReference type="ARBA" id="ARBA00023244"/>
    </source>
</evidence>
<dbReference type="InterPro" id="IPR039793">
    <property type="entry name" value="UROS/Hem4"/>
</dbReference>
<reference evidence="11 12" key="1">
    <citation type="submission" date="2019-06" db="EMBL/GenBank/DDBJ databases">
        <title>Whole genome shotgun sequence of Glutamicibacter nicotianae NBRC 14234.</title>
        <authorList>
            <person name="Hosoyama A."/>
            <person name="Uohara A."/>
            <person name="Ohji S."/>
            <person name="Ichikawa N."/>
        </authorList>
    </citation>
    <scope>NUCLEOTIDE SEQUENCE [LARGE SCALE GENOMIC DNA]</scope>
    <source>
        <strain evidence="11 12">NBRC 14234</strain>
    </source>
</reference>
<comment type="caution">
    <text evidence="11">The sequence shown here is derived from an EMBL/GenBank/DDBJ whole genome shotgun (WGS) entry which is preliminary data.</text>
</comment>
<dbReference type="EMBL" id="BJNE01000003">
    <property type="protein sequence ID" value="GEC12027.1"/>
    <property type="molecule type" value="Genomic_DNA"/>
</dbReference>
<comment type="similarity">
    <text evidence="2 9">Belongs to the uroporphyrinogen-III synthase family.</text>
</comment>
<evidence type="ECO:0000256" key="3">
    <source>
        <dbReference type="ARBA" id="ARBA00013109"/>
    </source>
</evidence>
<evidence type="ECO:0000256" key="2">
    <source>
        <dbReference type="ARBA" id="ARBA00008133"/>
    </source>
</evidence>
<evidence type="ECO:0000256" key="6">
    <source>
        <dbReference type="ARBA" id="ARBA00037589"/>
    </source>
</evidence>
<feature type="domain" description="Tetrapyrrole biosynthesis uroporphyrinogen III synthase" evidence="10">
    <location>
        <begin position="17"/>
        <end position="253"/>
    </location>
</feature>
<organism evidence="11 12">
    <name type="scientific">Glutamicibacter nicotianae</name>
    <name type="common">Arthrobacter nicotianae</name>
    <dbReference type="NCBI Taxonomy" id="37929"/>
    <lineage>
        <taxon>Bacteria</taxon>
        <taxon>Bacillati</taxon>
        <taxon>Actinomycetota</taxon>
        <taxon>Actinomycetes</taxon>
        <taxon>Micrococcales</taxon>
        <taxon>Micrococcaceae</taxon>
        <taxon>Glutamicibacter</taxon>
    </lineage>
</organism>